<dbReference type="InterPro" id="IPR027417">
    <property type="entry name" value="P-loop_NTPase"/>
</dbReference>
<dbReference type="SUPFAM" id="SSF52540">
    <property type="entry name" value="P-loop containing nucleoside triphosphate hydrolases"/>
    <property type="match status" value="2"/>
</dbReference>
<dbReference type="CDD" id="cd00009">
    <property type="entry name" value="AAA"/>
    <property type="match status" value="1"/>
</dbReference>
<dbReference type="InterPro" id="IPR003593">
    <property type="entry name" value="AAA+_ATPase"/>
</dbReference>
<proteinExistence type="predicted"/>
<protein>
    <recommendedName>
        <fullName evidence="1">AAA+ ATPase domain-containing protein</fullName>
    </recommendedName>
</protein>
<accession>A0A1G7SG47</accession>
<organism evidence="2 3">
    <name type="scientific">Lentzea fradiae</name>
    <dbReference type="NCBI Taxonomy" id="200378"/>
    <lineage>
        <taxon>Bacteria</taxon>
        <taxon>Bacillati</taxon>
        <taxon>Actinomycetota</taxon>
        <taxon>Actinomycetes</taxon>
        <taxon>Pseudonocardiales</taxon>
        <taxon>Pseudonocardiaceae</taxon>
        <taxon>Lentzea</taxon>
    </lineage>
</organism>
<evidence type="ECO:0000259" key="1">
    <source>
        <dbReference type="SMART" id="SM00382"/>
    </source>
</evidence>
<feature type="domain" description="AAA+ ATPase" evidence="1">
    <location>
        <begin position="274"/>
        <end position="429"/>
    </location>
</feature>
<dbReference type="Proteomes" id="UP000199623">
    <property type="component" value="Unassembled WGS sequence"/>
</dbReference>
<gene>
    <name evidence="2" type="ORF">SAMN05216553_106241</name>
</gene>
<dbReference type="EMBL" id="FNCC01000006">
    <property type="protein sequence ID" value="SDG22057.1"/>
    <property type="molecule type" value="Genomic_DNA"/>
</dbReference>
<dbReference type="Gene3D" id="3.40.50.300">
    <property type="entry name" value="P-loop containing nucleotide triphosphate hydrolases"/>
    <property type="match status" value="1"/>
</dbReference>
<dbReference type="STRING" id="200378.SAMN05216553_106241"/>
<keyword evidence="3" id="KW-1185">Reference proteome</keyword>
<dbReference type="AlphaFoldDB" id="A0A1G7SG47"/>
<dbReference type="Pfam" id="PF09848">
    <property type="entry name" value="SLFN-g3_helicase"/>
    <property type="match status" value="1"/>
</dbReference>
<reference evidence="3" key="1">
    <citation type="submission" date="2016-10" db="EMBL/GenBank/DDBJ databases">
        <authorList>
            <person name="Varghese N."/>
            <person name="Submissions S."/>
        </authorList>
    </citation>
    <scope>NUCLEOTIDE SEQUENCE [LARGE SCALE GENOMIC DNA]</scope>
    <source>
        <strain evidence="3">CGMCC 4.3506</strain>
    </source>
</reference>
<sequence>MWITHAQVGEPRVALVRKSAQSLLEDALADRLHTLLEDQARIQFEAGVGKGEVRSWRNSLPTFLNDLVDAGLGHVEVLLEHKLPHSPKRVDVVLCGRNPRTGRPSYVLVELKQWSKAEPYADDLVKVEFYPQPVLHPLEQVRRYCEYLVDSTPALAERPDSVHGVAYLHNARKAGVWNITRYGVDDFGELYTLDNKGELVNRLRTLLDPDAATRDHARDAADEFLGMRHAPSKPLLTLAAKEIQEREQFVLLDEQRVAYSLVRRAVEKARASRTQTVVIVLGGPGSGKSVIALSLLGELARQGRAVLHATGSSSFTSTMRKHAGSRNKRVQAMFKYFNNFIDAEPRDLDVLICDEAHRVRETSLNRYTKREVREKARRQIEELIDAARVPVFLLDENQTVRPGEMGSRVEIEAAAEAAGCDVQVVELGGQFRCGGSEFFDSWVARLLGVKGTPVQWSDLVTRTDDEFVVRSAESPREMESWLLDQREKEGGTARIAAGYCWRWSDPITEDGTKVLVPDVRIGDWHRPWNAKPEQRVPGVPASHFWASDERGFGQVGCIYTAQGFEYDWAGVIFGEDFVWRGDHWEARREHSHDPAVKKADELHFARLIRNTYKVLLTRGMRGVCVYSEDEETQNHLRSLAR</sequence>
<dbReference type="OrthoDB" id="3193269at2"/>
<dbReference type="SMART" id="SM00382">
    <property type="entry name" value="AAA"/>
    <property type="match status" value="1"/>
</dbReference>
<evidence type="ECO:0000313" key="3">
    <source>
        <dbReference type="Proteomes" id="UP000199623"/>
    </source>
</evidence>
<name>A0A1G7SG47_9PSEU</name>
<dbReference type="InterPro" id="IPR018647">
    <property type="entry name" value="SLFN_3-like_DNA/RNA_helicase"/>
</dbReference>
<evidence type="ECO:0000313" key="2">
    <source>
        <dbReference type="EMBL" id="SDG22057.1"/>
    </source>
</evidence>